<protein>
    <recommendedName>
        <fullName evidence="3">SAM domain-containing protein</fullName>
    </recommendedName>
</protein>
<dbReference type="Pfam" id="PF00536">
    <property type="entry name" value="SAM_1"/>
    <property type="match status" value="1"/>
</dbReference>
<dbReference type="InterPro" id="IPR013761">
    <property type="entry name" value="SAM/pointed_sf"/>
</dbReference>
<dbReference type="eggNOG" id="KOG4374">
    <property type="taxonomic scope" value="Eukaryota"/>
</dbReference>
<dbReference type="EMBL" id="ABEU02000016">
    <property type="protein sequence ID" value="PNR38091.1"/>
    <property type="molecule type" value="Genomic_DNA"/>
</dbReference>
<dbReference type="Gramene" id="Pp3c16_18930V3.1">
    <property type="protein sequence ID" value="PAC:32984085.CDS.1"/>
    <property type="gene ID" value="Pp3c16_18930"/>
</dbReference>
<accession>A9SIE4</accession>
<dbReference type="SMART" id="SM00454">
    <property type="entry name" value="SAM"/>
    <property type="match status" value="1"/>
</dbReference>
<evidence type="ECO:0000313" key="5">
    <source>
        <dbReference type="EnsemblPlants" id="PAC:32984085.CDS.1"/>
    </source>
</evidence>
<dbReference type="Gramene" id="Pp3c16_18930V3.2">
    <property type="protein sequence ID" value="PAC:32984086.CDS.1"/>
    <property type="gene ID" value="Pp3c16_18930"/>
</dbReference>
<dbReference type="HOGENOM" id="CLU_673350_0_0_1"/>
<dbReference type="PANTHER" id="PTHR10627:SF69">
    <property type="entry name" value="PROTEIN BICAUDAL C"/>
    <property type="match status" value="1"/>
</dbReference>
<gene>
    <name evidence="5" type="primary">LOC112293399</name>
    <name evidence="4" type="ORF">PHYPA_021202</name>
</gene>
<feature type="compositionally biased region" description="Basic residues" evidence="2">
    <location>
        <begin position="126"/>
        <end position="141"/>
    </location>
</feature>
<evidence type="ECO:0000313" key="6">
    <source>
        <dbReference type="Proteomes" id="UP000006727"/>
    </source>
</evidence>
<dbReference type="AlphaFoldDB" id="A9SIE4"/>
<feature type="compositionally biased region" description="Acidic residues" evidence="2">
    <location>
        <begin position="175"/>
        <end position="184"/>
    </location>
</feature>
<feature type="domain" description="SAM" evidence="3">
    <location>
        <begin position="348"/>
        <end position="406"/>
    </location>
</feature>
<evidence type="ECO:0000256" key="1">
    <source>
        <dbReference type="ARBA" id="ARBA00022737"/>
    </source>
</evidence>
<evidence type="ECO:0000259" key="3">
    <source>
        <dbReference type="PROSITE" id="PS50105"/>
    </source>
</evidence>
<feature type="region of interest" description="Disordered" evidence="2">
    <location>
        <begin position="110"/>
        <end position="299"/>
    </location>
</feature>
<evidence type="ECO:0000313" key="4">
    <source>
        <dbReference type="EMBL" id="PNR38091.1"/>
    </source>
</evidence>
<dbReference type="SUPFAM" id="SSF47769">
    <property type="entry name" value="SAM/Pointed domain"/>
    <property type="match status" value="1"/>
</dbReference>
<feature type="compositionally biased region" description="Basic and acidic residues" evidence="2">
    <location>
        <begin position="269"/>
        <end position="299"/>
    </location>
</feature>
<organism evidence="4">
    <name type="scientific">Physcomitrium patens</name>
    <name type="common">Spreading-leaved earth moss</name>
    <name type="synonym">Physcomitrella patens</name>
    <dbReference type="NCBI Taxonomy" id="3218"/>
    <lineage>
        <taxon>Eukaryota</taxon>
        <taxon>Viridiplantae</taxon>
        <taxon>Streptophyta</taxon>
        <taxon>Embryophyta</taxon>
        <taxon>Bryophyta</taxon>
        <taxon>Bryophytina</taxon>
        <taxon>Bryopsida</taxon>
        <taxon>Funariidae</taxon>
        <taxon>Funariales</taxon>
        <taxon>Funariaceae</taxon>
        <taxon>Physcomitrium</taxon>
    </lineage>
</organism>
<reference evidence="4 6" key="1">
    <citation type="journal article" date="2008" name="Science">
        <title>The Physcomitrella genome reveals evolutionary insights into the conquest of land by plants.</title>
        <authorList>
            <person name="Rensing S."/>
            <person name="Lang D."/>
            <person name="Zimmer A."/>
            <person name="Terry A."/>
            <person name="Salamov A."/>
            <person name="Shapiro H."/>
            <person name="Nishiyama T."/>
            <person name="Perroud P.-F."/>
            <person name="Lindquist E."/>
            <person name="Kamisugi Y."/>
            <person name="Tanahashi T."/>
            <person name="Sakakibara K."/>
            <person name="Fujita T."/>
            <person name="Oishi K."/>
            <person name="Shin-I T."/>
            <person name="Kuroki Y."/>
            <person name="Toyoda A."/>
            <person name="Suzuki Y."/>
            <person name="Hashimoto A."/>
            <person name="Yamaguchi K."/>
            <person name="Sugano A."/>
            <person name="Kohara Y."/>
            <person name="Fujiyama A."/>
            <person name="Anterola A."/>
            <person name="Aoki S."/>
            <person name="Ashton N."/>
            <person name="Barbazuk W.B."/>
            <person name="Barker E."/>
            <person name="Bennetzen J."/>
            <person name="Bezanilla M."/>
            <person name="Blankenship R."/>
            <person name="Cho S.H."/>
            <person name="Dutcher S."/>
            <person name="Estelle M."/>
            <person name="Fawcett J.A."/>
            <person name="Gundlach H."/>
            <person name="Hanada K."/>
            <person name="Heyl A."/>
            <person name="Hicks K.A."/>
            <person name="Hugh J."/>
            <person name="Lohr M."/>
            <person name="Mayer K."/>
            <person name="Melkozernov A."/>
            <person name="Murata T."/>
            <person name="Nelson D."/>
            <person name="Pils B."/>
            <person name="Prigge M."/>
            <person name="Reiss B."/>
            <person name="Renner T."/>
            <person name="Rombauts S."/>
            <person name="Rushton P."/>
            <person name="Sanderfoot A."/>
            <person name="Schween G."/>
            <person name="Shiu S.-H."/>
            <person name="Stueber K."/>
            <person name="Theodoulou F.L."/>
            <person name="Tu H."/>
            <person name="Van de Peer Y."/>
            <person name="Verrier P.J."/>
            <person name="Waters E."/>
            <person name="Wood A."/>
            <person name="Yang L."/>
            <person name="Cove D."/>
            <person name="Cuming A."/>
            <person name="Hasebe M."/>
            <person name="Lucas S."/>
            <person name="Mishler D.B."/>
            <person name="Reski R."/>
            <person name="Grigoriev I."/>
            <person name="Quatrano R.S."/>
            <person name="Boore J.L."/>
        </authorList>
    </citation>
    <scope>NUCLEOTIDE SEQUENCE [LARGE SCALE GENOMIC DNA]</scope>
    <source>
        <strain evidence="5 6">cv. Gransden 2004</strain>
    </source>
</reference>
<dbReference type="CDD" id="cd09487">
    <property type="entry name" value="SAM_superfamily"/>
    <property type="match status" value="1"/>
</dbReference>
<dbReference type="PaxDb" id="3218-PP1S81_175V6.1"/>
<evidence type="ECO:0000256" key="2">
    <source>
        <dbReference type="SAM" id="MobiDB-lite"/>
    </source>
</evidence>
<reference evidence="4 6" key="2">
    <citation type="journal article" date="2018" name="Plant J.">
        <title>The Physcomitrella patens chromosome-scale assembly reveals moss genome structure and evolution.</title>
        <authorList>
            <person name="Lang D."/>
            <person name="Ullrich K.K."/>
            <person name="Murat F."/>
            <person name="Fuchs J."/>
            <person name="Jenkins J."/>
            <person name="Haas F.B."/>
            <person name="Piednoel M."/>
            <person name="Gundlach H."/>
            <person name="Van Bel M."/>
            <person name="Meyberg R."/>
            <person name="Vives C."/>
            <person name="Morata J."/>
            <person name="Symeonidi A."/>
            <person name="Hiss M."/>
            <person name="Muchero W."/>
            <person name="Kamisugi Y."/>
            <person name="Saleh O."/>
            <person name="Blanc G."/>
            <person name="Decker E.L."/>
            <person name="van Gessel N."/>
            <person name="Grimwood J."/>
            <person name="Hayes R.D."/>
            <person name="Graham S.W."/>
            <person name="Gunter L.E."/>
            <person name="McDaniel S.F."/>
            <person name="Hoernstein S.N.W."/>
            <person name="Larsson A."/>
            <person name="Li F.W."/>
            <person name="Perroud P.F."/>
            <person name="Phillips J."/>
            <person name="Ranjan P."/>
            <person name="Rokshar D.S."/>
            <person name="Rothfels C.J."/>
            <person name="Schneider L."/>
            <person name="Shu S."/>
            <person name="Stevenson D.W."/>
            <person name="Thummler F."/>
            <person name="Tillich M."/>
            <person name="Villarreal Aguilar J.C."/>
            <person name="Widiez T."/>
            <person name="Wong G.K."/>
            <person name="Wymore A."/>
            <person name="Zhang Y."/>
            <person name="Zimmer A.D."/>
            <person name="Quatrano R.S."/>
            <person name="Mayer K.F.X."/>
            <person name="Goodstein D."/>
            <person name="Casacuberta J.M."/>
            <person name="Vandepoele K."/>
            <person name="Reski R."/>
            <person name="Cuming A.C."/>
            <person name="Tuskan G.A."/>
            <person name="Maumus F."/>
            <person name="Salse J."/>
            <person name="Schmutz J."/>
            <person name="Rensing S.A."/>
        </authorList>
    </citation>
    <scope>NUCLEOTIDE SEQUENCE [LARGE SCALE GENOMIC DNA]</scope>
    <source>
        <strain evidence="5 6">cv. Gransden 2004</strain>
    </source>
</reference>
<reference evidence="5" key="3">
    <citation type="submission" date="2020-12" db="UniProtKB">
        <authorList>
            <consortium name="EnsemblPlants"/>
        </authorList>
    </citation>
    <scope>IDENTIFICATION</scope>
</reference>
<dbReference type="RefSeq" id="XP_024398497.1">
    <property type="nucleotide sequence ID" value="XM_024542729.2"/>
</dbReference>
<dbReference type="EnsemblPlants" id="Pp3c16_18930V3.1">
    <property type="protein sequence ID" value="PAC:32984085.CDS.1"/>
    <property type="gene ID" value="Pp3c16_18930"/>
</dbReference>
<dbReference type="PANTHER" id="PTHR10627">
    <property type="entry name" value="SCP160"/>
    <property type="match status" value="1"/>
</dbReference>
<dbReference type="PROSITE" id="PS50105">
    <property type="entry name" value="SAM_DOMAIN"/>
    <property type="match status" value="1"/>
</dbReference>
<dbReference type="GeneID" id="112293399"/>
<name>A9SIE4_PHYPA</name>
<sequence length="409" mass="43659">MDDQPQSKRRRRPSVRLGEIGYAAPYDASSLWVEAPRQRRKQVGAGKSPSAEVLSIGKGNSGKKAPRTRPLEQVAGDKVVMEEEWEVIEPIAASEDEQRFVTAVQKLVNAAGPGGSSTPVKEQQAKRHTGVLRKVNNKVRGKGPGGPRLGWRSSGKHEGIRSKPPLGADSPESRGDEEDDDEVDKEILPLQADDEAPFLAETSSDSDEPLGSGLKVEEDMPADDSENGASAGSEDGDAGANPNNHGDEIQGAIEDGPGQANGKGFSKMKQREGERRSGRQAASRDVEIRDSENRDMASADIVGRDKGVSSREIAGEPSGRFQAAAAVADGTTTITPSSSQRGLLSAGVSGWLQDLGLGKYSELFELNEVDTEVLPLLTMDDLREMGVDAVGARRKMFTAIQELGQIRGI</sequence>
<dbReference type="OrthoDB" id="539213at2759"/>
<proteinExistence type="predicted"/>
<keyword evidence="1" id="KW-0677">Repeat</keyword>
<keyword evidence="6" id="KW-1185">Reference proteome</keyword>
<dbReference type="KEGG" id="ppp:112293399"/>
<dbReference type="EnsemblPlants" id="Pp3c16_18930V3.2">
    <property type="protein sequence ID" value="PAC:32984086.CDS.1"/>
    <property type="gene ID" value="Pp3c16_18930"/>
</dbReference>
<dbReference type="Proteomes" id="UP000006727">
    <property type="component" value="Chromosome 16"/>
</dbReference>
<dbReference type="InterPro" id="IPR001660">
    <property type="entry name" value="SAM"/>
</dbReference>
<dbReference type="Gene3D" id="1.10.150.50">
    <property type="entry name" value="Transcription Factor, Ets-1"/>
    <property type="match status" value="1"/>
</dbReference>
<feature type="region of interest" description="Disordered" evidence="2">
    <location>
        <begin position="38"/>
        <end position="75"/>
    </location>
</feature>
<dbReference type="STRING" id="3218.A9SIE4"/>